<keyword evidence="2" id="KW-0812">Transmembrane</keyword>
<keyword evidence="2" id="KW-1133">Transmembrane helix</keyword>
<gene>
    <name evidence="3" type="ORF">DHW61_01475</name>
</gene>
<dbReference type="Proteomes" id="UP000262969">
    <property type="component" value="Unassembled WGS sequence"/>
</dbReference>
<evidence type="ECO:0000313" key="4">
    <source>
        <dbReference type="Proteomes" id="UP000262969"/>
    </source>
</evidence>
<organism evidence="3 4">
    <name type="scientific">Lachnoclostridium phytofermentans</name>
    <dbReference type="NCBI Taxonomy" id="66219"/>
    <lineage>
        <taxon>Bacteria</taxon>
        <taxon>Bacillati</taxon>
        <taxon>Bacillota</taxon>
        <taxon>Clostridia</taxon>
        <taxon>Lachnospirales</taxon>
        <taxon>Lachnospiraceae</taxon>
    </lineage>
</organism>
<dbReference type="EMBL" id="DPVV01000057">
    <property type="protein sequence ID" value="HCL01088.1"/>
    <property type="molecule type" value="Genomic_DNA"/>
</dbReference>
<feature type="region of interest" description="Disordered" evidence="1">
    <location>
        <begin position="138"/>
        <end position="160"/>
    </location>
</feature>
<feature type="transmembrane region" description="Helical" evidence="2">
    <location>
        <begin position="50"/>
        <end position="69"/>
    </location>
</feature>
<reference evidence="3 4" key="1">
    <citation type="journal article" date="2018" name="Nat. Biotechnol.">
        <title>A standardized bacterial taxonomy based on genome phylogeny substantially revises the tree of life.</title>
        <authorList>
            <person name="Parks D.H."/>
            <person name="Chuvochina M."/>
            <person name="Waite D.W."/>
            <person name="Rinke C."/>
            <person name="Skarshewski A."/>
            <person name="Chaumeil P.A."/>
            <person name="Hugenholtz P."/>
        </authorList>
    </citation>
    <scope>NUCLEOTIDE SEQUENCE [LARGE SCALE GENOMIC DNA]</scope>
    <source>
        <strain evidence="3">UBA11728</strain>
    </source>
</reference>
<sequence>MFRNKNVNRKVYYNNVIGLLQISIGAFCSFIFGLGLIGCIMTMFGQEKTAGIVATSIIFILFILFVTMLKKGLKRRRLTRIYYTCAQQHRQNPAFNVDQLALVLRRPLGSVKKDLDTIVKMGFTDTVNINNKSYNQHSQNYRTEKPRLEPNTIPNTKPINKPKLDEYVEVNCKNCGASNRILKGSAVNCEYCGSMMKWK</sequence>
<evidence type="ECO:0000256" key="2">
    <source>
        <dbReference type="SAM" id="Phobius"/>
    </source>
</evidence>
<proteinExistence type="predicted"/>
<protein>
    <submittedName>
        <fullName evidence="3">Uncharacterized protein</fullName>
    </submittedName>
</protein>
<evidence type="ECO:0000256" key="1">
    <source>
        <dbReference type="SAM" id="MobiDB-lite"/>
    </source>
</evidence>
<keyword evidence="2" id="KW-0472">Membrane</keyword>
<dbReference type="AlphaFoldDB" id="A0A3D2X440"/>
<name>A0A3D2X440_9FIRM</name>
<evidence type="ECO:0000313" key="3">
    <source>
        <dbReference type="EMBL" id="HCL01088.1"/>
    </source>
</evidence>
<accession>A0A3D2X440</accession>
<feature type="transmembrane region" description="Helical" evidence="2">
    <location>
        <begin position="12"/>
        <end position="44"/>
    </location>
</feature>
<comment type="caution">
    <text evidence="3">The sequence shown here is derived from an EMBL/GenBank/DDBJ whole genome shotgun (WGS) entry which is preliminary data.</text>
</comment>